<keyword evidence="8" id="KW-1185">Reference proteome</keyword>
<comment type="cofactor">
    <cofactor evidence="1">
        <name>FAD</name>
        <dbReference type="ChEBI" id="CHEBI:57692"/>
    </cofactor>
</comment>
<evidence type="ECO:0000256" key="1">
    <source>
        <dbReference type="ARBA" id="ARBA00001974"/>
    </source>
</evidence>
<evidence type="ECO:0000259" key="6">
    <source>
        <dbReference type="Pfam" id="PF00732"/>
    </source>
</evidence>
<keyword evidence="4" id="KW-0560">Oxidoreductase</keyword>
<proteinExistence type="predicted"/>
<dbReference type="Gene3D" id="3.40.50.1820">
    <property type="entry name" value="alpha/beta hydrolase"/>
    <property type="match status" value="1"/>
</dbReference>
<evidence type="ECO:0000256" key="2">
    <source>
        <dbReference type="ARBA" id="ARBA00022630"/>
    </source>
</evidence>
<feature type="region of interest" description="Disordered" evidence="5">
    <location>
        <begin position="1"/>
        <end position="30"/>
    </location>
</feature>
<evidence type="ECO:0000313" key="7">
    <source>
        <dbReference type="EMBL" id="PHH49587.1"/>
    </source>
</evidence>
<comment type="caution">
    <text evidence="7">The sequence shown here is derived from an EMBL/GenBank/DDBJ whole genome shotgun (WGS) entry which is preliminary data.</text>
</comment>
<dbReference type="GO" id="GO:0016614">
    <property type="term" value="F:oxidoreductase activity, acting on CH-OH group of donors"/>
    <property type="evidence" value="ECO:0007669"/>
    <property type="project" value="InterPro"/>
</dbReference>
<dbReference type="InterPro" id="IPR052542">
    <property type="entry name" value="Cholesterol_Oxidase"/>
</dbReference>
<reference evidence="7 8" key="1">
    <citation type="journal article" date="2013" name="Fungal Biol.">
        <title>Analysis of microsatellite markers in the genome of the plant pathogen Ceratocystis fimbriata.</title>
        <authorList>
            <person name="Simpson M.C."/>
            <person name="Wilken P.M."/>
            <person name="Coetzee M.P."/>
            <person name="Wingfield M.J."/>
            <person name="Wingfield B.D."/>
        </authorList>
    </citation>
    <scope>NUCLEOTIDE SEQUENCE [LARGE SCALE GENOMIC DNA]</scope>
    <source>
        <strain evidence="7 8">CBS 114723</strain>
    </source>
</reference>
<evidence type="ECO:0000256" key="4">
    <source>
        <dbReference type="ARBA" id="ARBA00023002"/>
    </source>
</evidence>
<dbReference type="Pfam" id="PF00732">
    <property type="entry name" value="GMC_oxred_N"/>
    <property type="match status" value="1"/>
</dbReference>
<keyword evidence="3" id="KW-0274">FAD</keyword>
<dbReference type="Gene3D" id="3.50.50.60">
    <property type="entry name" value="FAD/NAD(P)-binding domain"/>
    <property type="match status" value="3"/>
</dbReference>
<dbReference type="Proteomes" id="UP000222788">
    <property type="component" value="Unassembled WGS sequence"/>
</dbReference>
<name>A0A2C5WU88_9PEZI</name>
<keyword evidence="2" id="KW-0285">Flavoprotein</keyword>
<dbReference type="PANTHER" id="PTHR47470">
    <property type="entry name" value="CHOLESTEROL OXIDASE"/>
    <property type="match status" value="1"/>
</dbReference>
<dbReference type="InterPro" id="IPR029058">
    <property type="entry name" value="AB_hydrolase_fold"/>
</dbReference>
<dbReference type="InterPro" id="IPR036188">
    <property type="entry name" value="FAD/NAD-bd_sf"/>
</dbReference>
<protein>
    <recommendedName>
        <fullName evidence="6">Glucose-methanol-choline oxidoreductase N-terminal domain-containing protein</fullName>
    </recommendedName>
</protein>
<gene>
    <name evidence="7" type="ORF">CFIMG_005533RA</name>
</gene>
<reference evidence="7 8" key="2">
    <citation type="journal article" date="2013" name="IMA Fungus">
        <title>IMA Genome-F 1: Ceratocystis fimbriata: Draft nuclear genome sequence for the plant pathogen, Ceratocystis fimbriata.</title>
        <authorList>
            <person name="Wilken P.M."/>
            <person name="Steenkamp E.T."/>
            <person name="Wingfield M.J."/>
            <person name="de Beer Z.W."/>
            <person name="Wingfield B.D."/>
        </authorList>
    </citation>
    <scope>NUCLEOTIDE SEQUENCE [LARGE SCALE GENOMIC DNA]</scope>
    <source>
        <strain evidence="7 8">CBS 114723</strain>
    </source>
</reference>
<evidence type="ECO:0000256" key="5">
    <source>
        <dbReference type="SAM" id="MobiDB-lite"/>
    </source>
</evidence>
<dbReference type="SUPFAM" id="SSF53474">
    <property type="entry name" value="alpha/beta-Hydrolases"/>
    <property type="match status" value="1"/>
</dbReference>
<dbReference type="OrthoDB" id="9974421at2759"/>
<dbReference type="SUPFAM" id="SSF51905">
    <property type="entry name" value="FAD/NAD(P)-binding domain"/>
    <property type="match status" value="1"/>
</dbReference>
<dbReference type="PANTHER" id="PTHR47470:SF1">
    <property type="entry name" value="FAD-DEPENDENT OXIDOREDUCTASE 2 FAD BINDING DOMAIN-CONTAINING PROTEIN"/>
    <property type="match status" value="1"/>
</dbReference>
<dbReference type="GO" id="GO:0050660">
    <property type="term" value="F:flavin adenine dinucleotide binding"/>
    <property type="evidence" value="ECO:0007669"/>
    <property type="project" value="InterPro"/>
</dbReference>
<dbReference type="InterPro" id="IPR000172">
    <property type="entry name" value="GMC_OxRdtase_N"/>
</dbReference>
<feature type="domain" description="Glucose-methanol-choline oxidoreductase N-terminal" evidence="6">
    <location>
        <begin position="233"/>
        <end position="449"/>
    </location>
</feature>
<sequence length="1392" mass="153931">MKAFTAPFKKGRKVSNGPATLTAEDGLDSSSVPLLSEDAFPCELPPSPASCSSPQNNFKKDSRWVSASKLEHGAFPPSPPSVEEVPDEYFFLNNKKPPPSFFSTAKKSYSCSQSRAEASVQSFANNSTGSNGFPRLSRAVPLMRNSYDFIVIGSGYGGGIAASRLARSQGPDGRNSVCILERGCEKWPGEYPSSPTSSLSQVRCSGVLDPGNARRFKIPIKGGNSKGMYHIHMGKGLSCFMGNGLGGTSLINANIFLPADKGVLGLPTWPQEIREDPESLDQYYDKVAAVLEPETYPESWPKLHKVELLKRQARLMGMRDKFRKIPQTTRFNNGPNSCGVEMRSSTLSGEDITGINDGSKNTTLVTYVADAWNWGAEIFCECEVRYVLECTGPEGGYIVYYSWGDLGRTHFHDVFKGDLMWVHAKKGVFFGAGAIGTTEILLRSKEMGLPLSDHIGQEVSGNGDMLAFGYNTDFESNSLGQAHPNPENPTGPTINAAIDNREGHDSPLDGWILEDGAVSSPMVPFLQAMLELVPNSVQPQTKRSMTSKLRTGLASLGSWMLGPYSKRGAMNRTQIYLVMTHDGAQARMTLEDDKLSLEFPGLSRSGHVTRIHDILAQATSLVGGSVMSHPFYSLLGKQQVTVHPLGGARMAYDGTGKTGGCNHAGELFTGQGSEVHPGLIVVDAAAVPTSLGVNPLATISALAERSIAIFAKRYNLTISEEKNGSLDLFGEPRHPFMGKVGQMQTAIMEHKEVARTQNAMRSFDEDKADGYAFTEIMSGYIHRLNNTKLVEDDLDTYRLAQRVARGRLEAARFFLTIQTFDIRSYVGNIDHPAIMTGTVACPTLPGSPFMVQRGDFQLLSVDPKRPNTLNLVYDFDMWGTDRQMLHFHGYKILDSSVELSPSRFWKASSTLYVTITRPTPGRIRNKDDPNDWRYDQVIAKGILNIKLGDFVSEVLSLTPTGSNLLRKLSSSVSYFKFMTSHAFPLFLGRFGRLQYPTPNYIGYVNRTHPHATYTITARDGVQTPLYVFEPTNPSIETRNVVMIAGAAVDHQVFALPTIPYNTVNYMTRAGYRVFAGVHRFGLVNIARDDWTVFDAREDIRGVIQFVRENYPEHNSPDNKVYTVAHCMGSVSLSIGLLTGDIPSDWIWGISCSQTFMTPIWSPPNMIKAMKGPIPLDSLYKKLAGSWMSCQPSTGDRFIQRALTQLLRLYPQPRQEFCNNAACHRTSLAFGRCWNHRNLNEATHRQMDRFFNGVNMTLMDVLMRQGSIGSVTTNGPDYTPLVTDENVERLRGLPILQFVGADNAVLSPAATQRSYDILVKRFGLASEDGQVQYRRLEIPGYGHLDSWMGRNSWRDVYPHVRAEMDRVTRGPAYTFVEPADRFATMTANGVLMD</sequence>
<accession>A0A2C5WU88</accession>
<dbReference type="STRING" id="1035309.A0A2C5WU88"/>
<evidence type="ECO:0000256" key="3">
    <source>
        <dbReference type="ARBA" id="ARBA00022827"/>
    </source>
</evidence>
<organism evidence="7 8">
    <name type="scientific">Ceratocystis fimbriata CBS 114723</name>
    <dbReference type="NCBI Taxonomy" id="1035309"/>
    <lineage>
        <taxon>Eukaryota</taxon>
        <taxon>Fungi</taxon>
        <taxon>Dikarya</taxon>
        <taxon>Ascomycota</taxon>
        <taxon>Pezizomycotina</taxon>
        <taxon>Sordariomycetes</taxon>
        <taxon>Hypocreomycetidae</taxon>
        <taxon>Microascales</taxon>
        <taxon>Ceratocystidaceae</taxon>
        <taxon>Ceratocystis</taxon>
    </lineage>
</organism>
<dbReference type="EMBL" id="APWK03000186">
    <property type="protein sequence ID" value="PHH49587.1"/>
    <property type="molecule type" value="Genomic_DNA"/>
</dbReference>
<evidence type="ECO:0000313" key="8">
    <source>
        <dbReference type="Proteomes" id="UP000222788"/>
    </source>
</evidence>